<dbReference type="Proteomes" id="UP001224775">
    <property type="component" value="Unassembled WGS sequence"/>
</dbReference>
<proteinExistence type="predicted"/>
<evidence type="ECO:0000313" key="2">
    <source>
        <dbReference type="EMBL" id="KAK1747027.1"/>
    </source>
</evidence>
<dbReference type="EMBL" id="JATAAI010000003">
    <property type="protein sequence ID" value="KAK1747027.1"/>
    <property type="molecule type" value="Genomic_DNA"/>
</dbReference>
<keyword evidence="1" id="KW-0732">Signal</keyword>
<gene>
    <name evidence="2" type="ORF">QTG54_002371</name>
</gene>
<reference evidence="2" key="1">
    <citation type="submission" date="2023-06" db="EMBL/GenBank/DDBJ databases">
        <title>Survivors Of The Sea: Transcriptome response of Skeletonema marinoi to long-term dormancy.</title>
        <authorList>
            <person name="Pinder M.I.M."/>
            <person name="Kourtchenko O."/>
            <person name="Robertson E.K."/>
            <person name="Larsson T."/>
            <person name="Maumus F."/>
            <person name="Osuna-Cruz C.M."/>
            <person name="Vancaester E."/>
            <person name="Stenow R."/>
            <person name="Vandepoele K."/>
            <person name="Ploug H."/>
            <person name="Bruchert V."/>
            <person name="Godhe A."/>
            <person name="Topel M."/>
        </authorList>
    </citation>
    <scope>NUCLEOTIDE SEQUENCE</scope>
    <source>
        <strain evidence="2">R05AC</strain>
    </source>
</reference>
<organism evidence="2 3">
    <name type="scientific">Skeletonema marinoi</name>
    <dbReference type="NCBI Taxonomy" id="267567"/>
    <lineage>
        <taxon>Eukaryota</taxon>
        <taxon>Sar</taxon>
        <taxon>Stramenopiles</taxon>
        <taxon>Ochrophyta</taxon>
        <taxon>Bacillariophyta</taxon>
        <taxon>Coscinodiscophyceae</taxon>
        <taxon>Thalassiosirophycidae</taxon>
        <taxon>Thalassiosirales</taxon>
        <taxon>Skeletonemataceae</taxon>
        <taxon>Skeletonema</taxon>
        <taxon>Skeletonema marinoi-dohrnii complex</taxon>
    </lineage>
</organism>
<evidence type="ECO:0000313" key="3">
    <source>
        <dbReference type="Proteomes" id="UP001224775"/>
    </source>
</evidence>
<name>A0AAD9DH64_9STRA</name>
<sequence>MASCIGLVGWLLAVGLPVVASFSTKTTSTPIKLLTTHDVLKTTNVTADRSPHTINLFSLPPKDDKYKLPGEALVRECWKWKDSILGDGRDYFVPKPKALKAFQSLFLGMVIDVVCIDKNNECSPVEVILSMPSSDSTVRLPLSSRVDPLFDYSETCSCAFEVVECVALSNCARFETIFVLEEQQQQTKMDLIQNVTQLTDIAGRYLTAYRLQQQISSQRIKSSSLLERAGLTTWLDLPGAVNTESNLDNNLSDKQCSEIISLAQRLSSMDGALNLSSHLGFIAGGLAPRPNRPDREVIFRPYSSRDAHILLQLKRTVEVVSVVDREEDGLESGKRSKNSRGRIKTLLDGALSAGKAARNEDIVPEIKQLKEYGSDGTPPKGVADVVAQAAIEKAVQPSVESCVARLTAMERADDITQLRQRVNEIASSLNQDSQNCSRLTKMANELLHQPTILLREGKLSRSEIEDVIKSIEVELRSHA</sequence>
<keyword evidence="3" id="KW-1185">Reference proteome</keyword>
<protein>
    <submittedName>
        <fullName evidence="2">Uncharacterized protein</fullName>
    </submittedName>
</protein>
<comment type="caution">
    <text evidence="2">The sequence shown here is derived from an EMBL/GenBank/DDBJ whole genome shotgun (WGS) entry which is preliminary data.</text>
</comment>
<accession>A0AAD9DH64</accession>
<evidence type="ECO:0000256" key="1">
    <source>
        <dbReference type="SAM" id="SignalP"/>
    </source>
</evidence>
<feature type="chain" id="PRO_5041963617" evidence="1">
    <location>
        <begin position="22"/>
        <end position="479"/>
    </location>
</feature>
<feature type="signal peptide" evidence="1">
    <location>
        <begin position="1"/>
        <end position="21"/>
    </location>
</feature>
<dbReference type="AlphaFoldDB" id="A0AAD9DH64"/>